<name>A0ABQ9IMS4_9NEOP</name>
<dbReference type="Proteomes" id="UP001159363">
    <property type="component" value="Chromosome 1"/>
</dbReference>
<dbReference type="PANTHER" id="PTHR46880">
    <property type="entry name" value="RAS-ASSOCIATING DOMAIN-CONTAINING PROTEIN"/>
    <property type="match status" value="1"/>
</dbReference>
<organism evidence="1 2">
    <name type="scientific">Dryococelus australis</name>
    <dbReference type="NCBI Taxonomy" id="614101"/>
    <lineage>
        <taxon>Eukaryota</taxon>
        <taxon>Metazoa</taxon>
        <taxon>Ecdysozoa</taxon>
        <taxon>Arthropoda</taxon>
        <taxon>Hexapoda</taxon>
        <taxon>Insecta</taxon>
        <taxon>Pterygota</taxon>
        <taxon>Neoptera</taxon>
        <taxon>Polyneoptera</taxon>
        <taxon>Phasmatodea</taxon>
        <taxon>Verophasmatodea</taxon>
        <taxon>Anareolatae</taxon>
        <taxon>Phasmatidae</taxon>
        <taxon>Eurycanthinae</taxon>
        <taxon>Dryococelus</taxon>
    </lineage>
</organism>
<evidence type="ECO:0000313" key="1">
    <source>
        <dbReference type="EMBL" id="KAJ8897990.1"/>
    </source>
</evidence>
<proteinExistence type="predicted"/>
<evidence type="ECO:0000313" key="2">
    <source>
        <dbReference type="Proteomes" id="UP001159363"/>
    </source>
</evidence>
<keyword evidence="2" id="KW-1185">Reference proteome</keyword>
<evidence type="ECO:0008006" key="3">
    <source>
        <dbReference type="Google" id="ProtNLM"/>
    </source>
</evidence>
<protein>
    <recommendedName>
        <fullName evidence="3">E3 SUMO-protein ligase KIAA1586-like</fullName>
    </recommendedName>
</protein>
<accession>A0ABQ9IMS4</accession>
<gene>
    <name evidence="1" type="ORF">PR048_003350</name>
</gene>
<reference evidence="1 2" key="1">
    <citation type="submission" date="2023-02" db="EMBL/GenBank/DDBJ databases">
        <title>LHISI_Scaffold_Assembly.</title>
        <authorList>
            <person name="Stuart O.P."/>
            <person name="Cleave R."/>
            <person name="Magrath M.J.L."/>
            <person name="Mikheyev A.S."/>
        </authorList>
    </citation>
    <scope>NUCLEOTIDE SEQUENCE [LARGE SCALE GENOMIC DNA]</scope>
    <source>
        <strain evidence="1">Daus_M_001</strain>
        <tissue evidence="1">Leg muscle</tissue>
    </source>
</reference>
<sequence>MNASLSVSTKAIFKSAYYIAKNDRLYSDHFGLSELEQLNGVGIGIGLHSRYSTVEITDHISKEIKSKIIRQILEVSGKMLVNIDESTSLGATSTLIVYMKCEVSKELPPYFLFLDLIELLDQKSEIVFEHLLNCLKKHGFHDDYLKEHLVAFASDGASVMLGKNSGVAKKLVTNYTNIVLWHCMNHRLELTLSDAVEKVSGVNNLKIFMDKLYTLSNNSPKNQHQLAECAAQLDQQVKKIGKVLSTRWVASSFRTVSVVWHNFASLYNHFPALKFDKSKSPTDRAMHSGLIRRLSLSRFLMGLPIMYDTLAEIALLSESLQNRNTTVAYADKLIRRVSFL</sequence>
<dbReference type="PANTHER" id="PTHR46880:SF8">
    <property type="entry name" value="E3 SUMO-PROTEIN LIGASE KIAA1586"/>
    <property type="match status" value="1"/>
</dbReference>
<comment type="caution">
    <text evidence="1">The sequence shown here is derived from an EMBL/GenBank/DDBJ whole genome shotgun (WGS) entry which is preliminary data.</text>
</comment>
<dbReference type="EMBL" id="JARBHB010000001">
    <property type="protein sequence ID" value="KAJ8897990.1"/>
    <property type="molecule type" value="Genomic_DNA"/>
</dbReference>